<keyword evidence="5 14" id="KW-0812">Transmembrane</keyword>
<dbReference type="InterPro" id="IPR035921">
    <property type="entry name" value="F/V-ATP_Csub_sf"/>
</dbReference>
<evidence type="ECO:0000313" key="16">
    <source>
        <dbReference type="EMBL" id="KHJ92800.1"/>
    </source>
</evidence>
<feature type="transmembrane region" description="Helical" evidence="14">
    <location>
        <begin position="49"/>
        <end position="78"/>
    </location>
</feature>
<dbReference type="InterPro" id="IPR038662">
    <property type="entry name" value="ATP_synth_F0_csu_sf"/>
</dbReference>
<keyword evidence="7 14" id="KW-1133">Transmembrane helix</keyword>
<accession>A0A0B1TBS7</accession>
<evidence type="ECO:0000256" key="14">
    <source>
        <dbReference type="RuleBase" id="RU004221"/>
    </source>
</evidence>
<dbReference type="AlphaFoldDB" id="A0A0B1TBS7"/>
<evidence type="ECO:0000313" key="17">
    <source>
        <dbReference type="Proteomes" id="UP000053660"/>
    </source>
</evidence>
<dbReference type="EMBL" id="KN551123">
    <property type="protein sequence ID" value="KHJ92800.1"/>
    <property type="molecule type" value="Genomic_DNA"/>
</dbReference>
<evidence type="ECO:0000256" key="2">
    <source>
        <dbReference type="ARBA" id="ARBA00006704"/>
    </source>
</evidence>
<keyword evidence="17" id="KW-1185">Reference proteome</keyword>
<dbReference type="PANTHER" id="PTHR10031">
    <property type="entry name" value="ATP SYNTHASE LIPID-BINDING PROTEIN, MITOCHONDRIAL"/>
    <property type="match status" value="1"/>
</dbReference>
<evidence type="ECO:0000256" key="7">
    <source>
        <dbReference type="ARBA" id="ARBA00022989"/>
    </source>
</evidence>
<dbReference type="InterPro" id="IPR000454">
    <property type="entry name" value="ATP_synth_F0_csu"/>
</dbReference>
<dbReference type="GO" id="GO:0008289">
    <property type="term" value="F:lipid binding"/>
    <property type="evidence" value="ECO:0007669"/>
    <property type="project" value="UniProtKB-KW"/>
</dbReference>
<dbReference type="PRINTS" id="PR00124">
    <property type="entry name" value="ATPASEC"/>
</dbReference>
<dbReference type="GO" id="GO:0031966">
    <property type="term" value="C:mitochondrial membrane"/>
    <property type="evidence" value="ECO:0007669"/>
    <property type="project" value="UniProtKB-SubCell"/>
</dbReference>
<comment type="similarity">
    <text evidence="2 14">Belongs to the ATPase C chain family.</text>
</comment>
<dbReference type="InterPro" id="IPR002379">
    <property type="entry name" value="ATPase_proteolipid_c-like_dom"/>
</dbReference>
<protein>
    <recommendedName>
        <fullName evidence="13">ATPase protein 9</fullName>
    </recommendedName>
    <alternativeName>
        <fullName evidence="12">ATPase subunit c</fullName>
    </alternativeName>
</protein>
<keyword evidence="3 14" id="KW-0813">Transport</keyword>
<evidence type="ECO:0000256" key="12">
    <source>
        <dbReference type="ARBA" id="ARBA00029852"/>
    </source>
</evidence>
<keyword evidence="6 14" id="KW-0375">Hydrogen ion transport</keyword>
<dbReference type="SUPFAM" id="SSF81333">
    <property type="entry name" value="F1F0 ATP synthase subunit C"/>
    <property type="match status" value="1"/>
</dbReference>
<evidence type="ECO:0000256" key="11">
    <source>
        <dbReference type="ARBA" id="ARBA00023136"/>
    </source>
</evidence>
<evidence type="ECO:0000256" key="10">
    <source>
        <dbReference type="ARBA" id="ARBA00023128"/>
    </source>
</evidence>
<dbReference type="CDD" id="cd18182">
    <property type="entry name" value="ATP-synt_Fo_c_ATP5G3"/>
    <property type="match status" value="1"/>
</dbReference>
<reference evidence="16 17" key="1">
    <citation type="submission" date="2014-03" db="EMBL/GenBank/DDBJ databases">
        <title>Draft genome of the hookworm Oesophagostomum dentatum.</title>
        <authorList>
            <person name="Mitreva M."/>
        </authorList>
    </citation>
    <scope>NUCLEOTIDE SEQUENCE [LARGE SCALE GENOMIC DNA]</scope>
    <source>
        <strain evidence="16 17">OD-Hann</strain>
    </source>
</reference>
<dbReference type="Gene3D" id="1.20.20.10">
    <property type="entry name" value="F1F0 ATP synthase subunit C"/>
    <property type="match status" value="1"/>
</dbReference>
<dbReference type="FunFam" id="1.20.20.10:FF:000003">
    <property type="entry name" value="Atp synthase f complex subunit mitochondrial"/>
    <property type="match status" value="1"/>
</dbReference>
<evidence type="ECO:0000256" key="5">
    <source>
        <dbReference type="ARBA" id="ARBA00022692"/>
    </source>
</evidence>
<keyword evidence="11 14" id="KW-0472">Membrane</keyword>
<dbReference type="Pfam" id="PF00137">
    <property type="entry name" value="ATP-synt_C"/>
    <property type="match status" value="1"/>
</dbReference>
<dbReference type="Proteomes" id="UP000053660">
    <property type="component" value="Unassembled WGS sequence"/>
</dbReference>
<dbReference type="PANTHER" id="PTHR10031:SF0">
    <property type="entry name" value="ATPASE PROTEIN 9"/>
    <property type="match status" value="1"/>
</dbReference>
<sequence length="116" mass="12328">MYCQRLAVPLARSFPAFRISAGFRVQSILARRCLHTTITRNDIDSAAKYIGAGVATMGAGGSGVGIGTVFGALLNGYARTPALKMQMFSYTLLGFALSEAMGLFSITMAFAILFAF</sequence>
<comment type="subcellular location">
    <subcellularLocation>
        <location evidence="1">Mitochondrion membrane</location>
        <topology evidence="1">Multi-pass membrane protein</topology>
    </subcellularLocation>
</comment>
<keyword evidence="4" id="KW-0138">CF(0)</keyword>
<dbReference type="HAMAP" id="MF_01396">
    <property type="entry name" value="ATP_synth_c_bact"/>
    <property type="match status" value="1"/>
</dbReference>
<gene>
    <name evidence="16" type="ORF">OESDEN_07305</name>
</gene>
<evidence type="ECO:0000256" key="13">
    <source>
        <dbReference type="ARBA" id="ARBA00033111"/>
    </source>
</evidence>
<organism evidence="16 17">
    <name type="scientific">Oesophagostomum dentatum</name>
    <name type="common">Nodular worm</name>
    <dbReference type="NCBI Taxonomy" id="61180"/>
    <lineage>
        <taxon>Eukaryota</taxon>
        <taxon>Metazoa</taxon>
        <taxon>Ecdysozoa</taxon>
        <taxon>Nematoda</taxon>
        <taxon>Chromadorea</taxon>
        <taxon>Rhabditida</taxon>
        <taxon>Rhabditina</taxon>
        <taxon>Rhabditomorpha</taxon>
        <taxon>Strongyloidea</taxon>
        <taxon>Strongylidae</taxon>
        <taxon>Oesophagostomum</taxon>
    </lineage>
</organism>
<dbReference type="OrthoDB" id="438052at2759"/>
<dbReference type="GO" id="GO:0033177">
    <property type="term" value="C:proton-transporting two-sector ATPase complex, proton-transporting domain"/>
    <property type="evidence" value="ECO:0007669"/>
    <property type="project" value="InterPro"/>
</dbReference>
<evidence type="ECO:0000256" key="1">
    <source>
        <dbReference type="ARBA" id="ARBA00004225"/>
    </source>
</evidence>
<keyword evidence="10" id="KW-0496">Mitochondrion</keyword>
<dbReference type="GO" id="GO:0015986">
    <property type="term" value="P:proton motive force-driven ATP synthesis"/>
    <property type="evidence" value="ECO:0007669"/>
    <property type="project" value="InterPro"/>
</dbReference>
<evidence type="ECO:0000256" key="9">
    <source>
        <dbReference type="ARBA" id="ARBA00023121"/>
    </source>
</evidence>
<keyword evidence="9 14" id="KW-0446">Lipid-binding</keyword>
<evidence type="ECO:0000259" key="15">
    <source>
        <dbReference type="Pfam" id="PF00137"/>
    </source>
</evidence>
<name>A0A0B1TBS7_OESDE</name>
<feature type="domain" description="V-ATPase proteolipid subunit C-like" evidence="15">
    <location>
        <begin position="50"/>
        <end position="111"/>
    </location>
</feature>
<dbReference type="GO" id="GO:0045259">
    <property type="term" value="C:proton-transporting ATP synthase complex"/>
    <property type="evidence" value="ECO:0007669"/>
    <property type="project" value="UniProtKB-KW"/>
</dbReference>
<proteinExistence type="inferred from homology"/>
<feature type="transmembrane region" description="Helical" evidence="14">
    <location>
        <begin position="90"/>
        <end position="115"/>
    </location>
</feature>
<evidence type="ECO:0000256" key="3">
    <source>
        <dbReference type="ARBA" id="ARBA00022448"/>
    </source>
</evidence>
<evidence type="ECO:0000256" key="4">
    <source>
        <dbReference type="ARBA" id="ARBA00022547"/>
    </source>
</evidence>
<keyword evidence="8 14" id="KW-0406">Ion transport</keyword>
<evidence type="ECO:0000256" key="6">
    <source>
        <dbReference type="ARBA" id="ARBA00022781"/>
    </source>
</evidence>
<evidence type="ECO:0000256" key="8">
    <source>
        <dbReference type="ARBA" id="ARBA00023065"/>
    </source>
</evidence>
<dbReference type="GO" id="GO:0015078">
    <property type="term" value="F:proton transmembrane transporter activity"/>
    <property type="evidence" value="ECO:0007669"/>
    <property type="project" value="InterPro"/>
</dbReference>